<comment type="caution">
    <text evidence="2">The sequence shown here is derived from an EMBL/GenBank/DDBJ whole genome shotgun (WGS) entry which is preliminary data.</text>
</comment>
<sequence length="1018" mass="106598">MERRSRGTRAPSKTHRRRSTITIIVPGEEENPFQKGPVSTFESFKAKPRCPTPDSVGAAHRGEHVNETLPGVGVLPLKCGSSVTGSNGGVVELTTLPSTAQAPIHRGSGAPAVVSQSLPSPRQQQQPTQALWGAVSSRPADRHLFSLTPPSTATLRRTLSSGREDSPAVAGSLPSLPTSLSRTPTEAGTELRRSAAASGVDDGRRLVASNGVAFNTAPIASSSEEVPRRTRRRIHSSGRLPLNLAASNRATASENRNSDNRISPTTACQAAAPASSTPQKETAAVAAHGGASCLPSPRRPLAPPLRPNTMWNAAVQRQPFALSCTGIPSGTTNSPRGDGRGVTNLKTPRRSTVPQAKSPREMDLKRVPRPPLRRPQKPPLAASRRGEIREAESKGPCDRSVSSFSSSSSSERGSNDGSSSSSESAEDSKSPFTGRDSSTMISDSEMSSAVSLASSFPAPTSPRQRSESPPAGLSVILAPGMAAPLPAGRAAGGDSAGYADEPVEKHLHRGTSSEGLVDLVSTTDFSVVLDSPRVAAATSESQRQPSTFSTSPRSANGGRKSIDRMLEEPSDASLSNFGLLPNDDGRTSNMGTPSALPAKVAPASLSSPQLTQTQERIRRTRDSAARLPSPVDLDSLLLSQENERLTSSLLASSAKHRANLTSLSGKTRSGSGCVANCTHSDKGGNGSVAVDQEAGSNLSKTTPTPNTSMSSCSLANLSHTRKESENDIVDTTRGTKSKRGAFCTTCRGPARSLPNQAASAASVTASLPAPNNEKWSVTQSLSIDIDLFSLSQLPPEKQGSTVAKLRNVFESSKEKRLRSNSSQAVPLVAARSPKGQFRSPQHANTVNGSNISSLPKGSPPRKAEGAPREGPHTSERGVRGSTQLSISPKCQRSVAAAPSVANYSFSHLFPESATVAKAQKESLPPLSSTAKSDGVSVTSRHSSGMDLNCSVTSSLDTAYPMARRAATALQHEVSAMRGSSGALPFMSLQRSDPGFSLPCFKVSSVSPDTVNMFDRFDF</sequence>
<dbReference type="EMBL" id="JAFHLR010000031">
    <property type="protein sequence ID" value="KAG5471768.1"/>
    <property type="molecule type" value="Genomic_DNA"/>
</dbReference>
<feature type="region of interest" description="Disordered" evidence="1">
    <location>
        <begin position="535"/>
        <end position="626"/>
    </location>
</feature>
<feature type="compositionally biased region" description="Polar residues" evidence="1">
    <location>
        <begin position="694"/>
        <end position="711"/>
    </location>
</feature>
<evidence type="ECO:0000256" key="1">
    <source>
        <dbReference type="SAM" id="MobiDB-lite"/>
    </source>
</evidence>
<feature type="region of interest" description="Disordered" evidence="1">
    <location>
        <begin position="27"/>
        <end position="59"/>
    </location>
</feature>
<feature type="compositionally biased region" description="Polar residues" evidence="1">
    <location>
        <begin position="538"/>
        <end position="554"/>
    </location>
</feature>
<feature type="region of interest" description="Disordered" evidence="1">
    <location>
        <begin position="811"/>
        <end position="890"/>
    </location>
</feature>
<dbReference type="GeneID" id="92359267"/>
<feature type="compositionally biased region" description="Polar residues" evidence="1">
    <location>
        <begin position="344"/>
        <end position="355"/>
    </location>
</feature>
<feature type="compositionally biased region" description="Polar residues" evidence="1">
    <location>
        <begin position="838"/>
        <end position="855"/>
    </location>
</feature>
<name>A0A836GXW8_9TRYP</name>
<feature type="compositionally biased region" description="Basic and acidic residues" evidence="1">
    <location>
        <begin position="861"/>
        <end position="878"/>
    </location>
</feature>
<dbReference type="RefSeq" id="XP_067060885.1">
    <property type="nucleotide sequence ID" value="XM_067205333.1"/>
</dbReference>
<feature type="compositionally biased region" description="Polar residues" evidence="1">
    <location>
        <begin position="880"/>
        <end position="890"/>
    </location>
</feature>
<feature type="region of interest" description="Disordered" evidence="1">
    <location>
        <begin position="221"/>
        <end position="307"/>
    </location>
</feature>
<accession>A0A836GXW8</accession>
<gene>
    <name evidence="2" type="ORF">LSCM4_03322</name>
</gene>
<feature type="compositionally biased region" description="Polar residues" evidence="1">
    <location>
        <begin position="604"/>
        <end position="614"/>
    </location>
</feature>
<feature type="region of interest" description="Disordered" evidence="1">
    <location>
        <begin position="923"/>
        <end position="943"/>
    </location>
</feature>
<feature type="compositionally biased region" description="Basic residues" evidence="1">
    <location>
        <begin position="367"/>
        <end position="376"/>
    </location>
</feature>
<feature type="compositionally biased region" description="Basic and acidic residues" evidence="1">
    <location>
        <begin position="384"/>
        <end position="397"/>
    </location>
</feature>
<feature type="compositionally biased region" description="Low complexity" evidence="1">
    <location>
        <begin position="400"/>
        <end position="423"/>
    </location>
</feature>
<keyword evidence="3" id="KW-1185">Reference proteome</keyword>
<feature type="compositionally biased region" description="Polar residues" evidence="1">
    <location>
        <begin position="326"/>
        <end position="335"/>
    </location>
</feature>
<feature type="compositionally biased region" description="Polar residues" evidence="1">
    <location>
        <begin position="245"/>
        <end position="280"/>
    </location>
</feature>
<proteinExistence type="predicted"/>
<feature type="compositionally biased region" description="Basic and acidic residues" evidence="1">
    <location>
        <begin position="615"/>
        <end position="624"/>
    </location>
</feature>
<organism evidence="2 3">
    <name type="scientific">Leishmania orientalis</name>
    <dbReference type="NCBI Taxonomy" id="2249476"/>
    <lineage>
        <taxon>Eukaryota</taxon>
        <taxon>Discoba</taxon>
        <taxon>Euglenozoa</taxon>
        <taxon>Kinetoplastea</taxon>
        <taxon>Metakinetoplastina</taxon>
        <taxon>Trypanosomatida</taxon>
        <taxon>Trypanosomatidae</taxon>
        <taxon>Leishmaniinae</taxon>
        <taxon>Leishmania</taxon>
    </lineage>
</organism>
<feature type="region of interest" description="Disordered" evidence="1">
    <location>
        <begin position="103"/>
        <end position="133"/>
    </location>
</feature>
<feature type="region of interest" description="Disordered" evidence="1">
    <location>
        <begin position="158"/>
        <end position="202"/>
    </location>
</feature>
<feature type="compositionally biased region" description="Polar residues" evidence="1">
    <location>
        <begin position="925"/>
        <end position="942"/>
    </location>
</feature>
<evidence type="ECO:0000313" key="2">
    <source>
        <dbReference type="EMBL" id="KAG5471768.1"/>
    </source>
</evidence>
<feature type="compositionally biased region" description="Pro residues" evidence="1">
    <location>
        <begin position="297"/>
        <end position="306"/>
    </location>
</feature>
<feature type="region of interest" description="Disordered" evidence="1">
    <location>
        <begin position="322"/>
        <end position="517"/>
    </location>
</feature>
<feature type="compositionally biased region" description="Low complexity" evidence="1">
    <location>
        <begin position="436"/>
        <end position="458"/>
    </location>
</feature>
<protein>
    <submittedName>
        <fullName evidence="2">Uncharacterized protein</fullName>
    </submittedName>
</protein>
<reference evidence="2 3" key="1">
    <citation type="submission" date="2021-02" db="EMBL/GenBank/DDBJ databases">
        <title>Leishmania (Mundinia) orientalis Genome sequencing and assembly.</title>
        <authorList>
            <person name="Almutairi H."/>
            <person name="Gatherer D."/>
        </authorList>
    </citation>
    <scope>NUCLEOTIDE SEQUENCE [LARGE SCALE GENOMIC DNA]</scope>
    <source>
        <strain evidence="2">LSCM4</strain>
    </source>
</reference>
<dbReference type="AlphaFoldDB" id="A0A836GXW8"/>
<feature type="region of interest" description="Disordered" evidence="1">
    <location>
        <begin position="681"/>
        <end position="711"/>
    </location>
</feature>
<feature type="compositionally biased region" description="Low complexity" evidence="1">
    <location>
        <begin position="478"/>
        <end position="489"/>
    </location>
</feature>
<dbReference type="KEGG" id="loi:92359267"/>
<feature type="compositionally biased region" description="Low complexity" evidence="1">
    <location>
        <begin position="172"/>
        <end position="185"/>
    </location>
</feature>
<feature type="compositionally biased region" description="Low complexity" evidence="1">
    <location>
        <begin position="115"/>
        <end position="129"/>
    </location>
</feature>
<evidence type="ECO:0000313" key="3">
    <source>
        <dbReference type="Proteomes" id="UP000674143"/>
    </source>
</evidence>
<dbReference type="Proteomes" id="UP000674143">
    <property type="component" value="Chromosome 31"/>
</dbReference>